<reference evidence="1" key="1">
    <citation type="journal article" date="2020" name="Stud. Mycol.">
        <title>101 Dothideomycetes genomes: a test case for predicting lifestyles and emergence of pathogens.</title>
        <authorList>
            <person name="Haridas S."/>
            <person name="Albert R."/>
            <person name="Binder M."/>
            <person name="Bloem J."/>
            <person name="Labutti K."/>
            <person name="Salamov A."/>
            <person name="Andreopoulos B."/>
            <person name="Baker S."/>
            <person name="Barry K."/>
            <person name="Bills G."/>
            <person name="Bluhm B."/>
            <person name="Cannon C."/>
            <person name="Castanera R."/>
            <person name="Culley D."/>
            <person name="Daum C."/>
            <person name="Ezra D."/>
            <person name="Gonzalez J."/>
            <person name="Henrissat B."/>
            <person name="Kuo A."/>
            <person name="Liang C."/>
            <person name="Lipzen A."/>
            <person name="Lutzoni F."/>
            <person name="Magnuson J."/>
            <person name="Mondo S."/>
            <person name="Nolan M."/>
            <person name="Ohm R."/>
            <person name="Pangilinan J."/>
            <person name="Park H.-J."/>
            <person name="Ramirez L."/>
            <person name="Alfaro M."/>
            <person name="Sun H."/>
            <person name="Tritt A."/>
            <person name="Yoshinaga Y."/>
            <person name="Zwiers L.-H."/>
            <person name="Turgeon B."/>
            <person name="Goodwin S."/>
            <person name="Spatafora J."/>
            <person name="Crous P."/>
            <person name="Grigoriev I."/>
        </authorList>
    </citation>
    <scope>NUCLEOTIDE SEQUENCE</scope>
    <source>
        <strain evidence="1">ATCC 200398</strain>
    </source>
</reference>
<dbReference type="EMBL" id="MU003493">
    <property type="protein sequence ID" value="KAF2477323.1"/>
    <property type="molecule type" value="Genomic_DNA"/>
</dbReference>
<dbReference type="Proteomes" id="UP000799755">
    <property type="component" value="Unassembled WGS sequence"/>
</dbReference>
<name>A0ACB6REZ2_9PLEO</name>
<accession>A0ACB6REZ2</accession>
<organism evidence="1 2">
    <name type="scientific">Lindgomyces ingoldianus</name>
    <dbReference type="NCBI Taxonomy" id="673940"/>
    <lineage>
        <taxon>Eukaryota</taxon>
        <taxon>Fungi</taxon>
        <taxon>Dikarya</taxon>
        <taxon>Ascomycota</taxon>
        <taxon>Pezizomycotina</taxon>
        <taxon>Dothideomycetes</taxon>
        <taxon>Pleosporomycetidae</taxon>
        <taxon>Pleosporales</taxon>
        <taxon>Lindgomycetaceae</taxon>
        <taxon>Lindgomyces</taxon>
    </lineage>
</organism>
<proteinExistence type="predicted"/>
<comment type="caution">
    <text evidence="1">The sequence shown here is derived from an EMBL/GenBank/DDBJ whole genome shotgun (WGS) entry which is preliminary data.</text>
</comment>
<gene>
    <name evidence="1" type="ORF">BDR25DRAFT_300288</name>
</gene>
<sequence>MLSPAQSSLVSHVLVASLPCALSQRPPSIGFSSHHPDLRFVTPSVLLQPQHATNHISASRTSFTPTMVHQRRAEFEDFDEPQRTALLYEAGVAVRPPKDVIPRNVSVVTVEDP</sequence>
<keyword evidence="2" id="KW-1185">Reference proteome</keyword>
<protein>
    <submittedName>
        <fullName evidence="1">Uncharacterized protein</fullName>
    </submittedName>
</protein>
<evidence type="ECO:0000313" key="1">
    <source>
        <dbReference type="EMBL" id="KAF2477323.1"/>
    </source>
</evidence>
<evidence type="ECO:0000313" key="2">
    <source>
        <dbReference type="Proteomes" id="UP000799755"/>
    </source>
</evidence>